<dbReference type="SUPFAM" id="SSF143744">
    <property type="entry name" value="GlcG-like"/>
    <property type="match status" value="1"/>
</dbReference>
<reference evidence="3" key="1">
    <citation type="journal article" date="2019" name="Int. J. Syst. Evol. Microbiol.">
        <title>The Global Catalogue of Microorganisms (GCM) 10K type strain sequencing project: providing services to taxonomists for standard genome sequencing and annotation.</title>
        <authorList>
            <consortium name="The Broad Institute Genomics Platform"/>
            <consortium name="The Broad Institute Genome Sequencing Center for Infectious Disease"/>
            <person name="Wu L."/>
            <person name="Ma J."/>
        </authorList>
    </citation>
    <scope>NUCLEOTIDE SEQUENCE [LARGE SCALE GENOMIC DNA]</scope>
    <source>
        <strain evidence="3">KCTC 52606</strain>
    </source>
</reference>
<accession>A0ABV7EJK5</accession>
<dbReference type="PANTHER" id="PTHR34309:SF1">
    <property type="entry name" value="PROTEIN GLCG"/>
    <property type="match status" value="1"/>
</dbReference>
<dbReference type="Pfam" id="PF03928">
    <property type="entry name" value="HbpS-like"/>
    <property type="match status" value="1"/>
</dbReference>
<dbReference type="InterPro" id="IPR005624">
    <property type="entry name" value="PduO/GlcC-like"/>
</dbReference>
<name>A0ABV7EJK5_9SPHN</name>
<dbReference type="EMBL" id="JBHRSU010000037">
    <property type="protein sequence ID" value="MFC3102104.1"/>
    <property type="molecule type" value="Genomic_DNA"/>
</dbReference>
<keyword evidence="1" id="KW-0732">Signal</keyword>
<dbReference type="Gene3D" id="3.30.450.150">
    <property type="entry name" value="Haem-degrading domain"/>
    <property type="match status" value="1"/>
</dbReference>
<proteinExistence type="predicted"/>
<organism evidence="2 3">
    <name type="scientific">Alteraurantiacibacter lauratis</name>
    <dbReference type="NCBI Taxonomy" id="2054627"/>
    <lineage>
        <taxon>Bacteria</taxon>
        <taxon>Pseudomonadati</taxon>
        <taxon>Pseudomonadota</taxon>
        <taxon>Alphaproteobacteria</taxon>
        <taxon>Sphingomonadales</taxon>
        <taxon>Erythrobacteraceae</taxon>
        <taxon>Alteraurantiacibacter</taxon>
    </lineage>
</organism>
<evidence type="ECO:0000313" key="3">
    <source>
        <dbReference type="Proteomes" id="UP001595378"/>
    </source>
</evidence>
<dbReference type="PANTHER" id="PTHR34309">
    <property type="entry name" value="SLR1406 PROTEIN"/>
    <property type="match status" value="1"/>
</dbReference>
<evidence type="ECO:0000256" key="1">
    <source>
        <dbReference type="SAM" id="SignalP"/>
    </source>
</evidence>
<sequence>MSMSPRAGARWLAMLAFGTVANAANGPVAAQTLRPVLDYANAATIRDTCLAFAAERGLNVAIAVYDAAGRLMAYAHMDGAPTAVGDYAQWKGRSAATIHVASKDTANWGPGAPPPGLATWEGGVPFFTADGSPLGGVGVSGASSAEDSACGEAGIAAAGLLSQRP</sequence>
<gene>
    <name evidence="2" type="ORF">ACFODK_14535</name>
</gene>
<comment type="caution">
    <text evidence="2">The sequence shown here is derived from an EMBL/GenBank/DDBJ whole genome shotgun (WGS) entry which is preliminary data.</text>
</comment>
<protein>
    <submittedName>
        <fullName evidence="2">Heme-binding protein</fullName>
    </submittedName>
</protein>
<keyword evidence="3" id="KW-1185">Reference proteome</keyword>
<feature type="chain" id="PRO_5045809102" evidence="1">
    <location>
        <begin position="24"/>
        <end position="165"/>
    </location>
</feature>
<evidence type="ECO:0000313" key="2">
    <source>
        <dbReference type="EMBL" id="MFC3102104.1"/>
    </source>
</evidence>
<feature type="signal peptide" evidence="1">
    <location>
        <begin position="1"/>
        <end position="23"/>
    </location>
</feature>
<dbReference type="InterPro" id="IPR052517">
    <property type="entry name" value="GlcG_carb_metab_protein"/>
</dbReference>
<dbReference type="InterPro" id="IPR038084">
    <property type="entry name" value="PduO/GlcC-like_sf"/>
</dbReference>
<dbReference type="RefSeq" id="WP_336918287.1">
    <property type="nucleotide sequence ID" value="NZ_JBANRN010000004.1"/>
</dbReference>
<dbReference type="Proteomes" id="UP001595378">
    <property type="component" value="Unassembled WGS sequence"/>
</dbReference>